<evidence type="ECO:0000256" key="2">
    <source>
        <dbReference type="ARBA" id="ARBA00023239"/>
    </source>
</evidence>
<dbReference type="PANTHER" id="PTHR10067:SF9">
    <property type="entry name" value="PHOSPHATIDYLSERINE DECARBOXYLASE FAMILY PROTEIN (AFU_ORTHOLOGUE AFUA_7G01730)"/>
    <property type="match status" value="1"/>
</dbReference>
<comment type="caution">
    <text evidence="4">The sequence shown here is derived from an EMBL/GenBank/DDBJ whole genome shotgun (WGS) entry which is preliminary data.</text>
</comment>
<keyword evidence="2" id="KW-0456">Lyase</keyword>
<dbReference type="Pfam" id="PF12588">
    <property type="entry name" value="PSDC"/>
    <property type="match status" value="1"/>
</dbReference>
<dbReference type="Pfam" id="PF02666">
    <property type="entry name" value="PS_Dcarbxylase"/>
    <property type="match status" value="1"/>
</dbReference>
<keyword evidence="5" id="KW-1185">Reference proteome</keyword>
<dbReference type="PANTHER" id="PTHR10067">
    <property type="entry name" value="PHOSPHATIDYLSERINE DECARBOXYLASE"/>
    <property type="match status" value="1"/>
</dbReference>
<sequence length="438" mass="48506">MPDGREPLLILRPGAWSPAHLSTSGSWLASQIANAGNFAFVSAFWHPVIKKFQRLIEETPEFYIGFHDMFSEIPVGHDHDPAGQPQVKDYMTMLNIFNKLIAEPPEWPSEPSDTSMIGFPFDSILNWPSCTRAGFNMLTNPIVNAQLKKVLDAWGDYLRTPASRSVIPFAINSWPTSTRDFIDTYVCDPEDPTGFFGFMSWDDFFVRRFRKGKRAIPQTLLENDAVVHSACEASVYRIAHNVKARDSFWLKTQDSSLYHMLNNDTLAAEFVGGTVFQAYLSASKYHRWHSPVNGVVVKTVVVPGTYFAGSPAASFDSTNGVGDASVPMESQGFITAVAARALVFINASDPRIGLMCFMAVGMVEVSTCEVTVKPGDILTKGQEIGMFHYGGSTYCLLFRHATGIQFSDRCALRANECNPELLLNEPLAWVGTKPDSIS</sequence>
<gene>
    <name evidence="4" type="ORF">HGRIS_010288</name>
</gene>
<dbReference type="InterPro" id="IPR022237">
    <property type="entry name" value="PsiD-like"/>
</dbReference>
<evidence type="ECO:0000313" key="5">
    <source>
        <dbReference type="Proteomes" id="UP001556367"/>
    </source>
</evidence>
<keyword evidence="1" id="KW-0210">Decarboxylase</keyword>
<evidence type="ECO:0000259" key="3">
    <source>
        <dbReference type="Pfam" id="PF12588"/>
    </source>
</evidence>
<dbReference type="Proteomes" id="UP001556367">
    <property type="component" value="Unassembled WGS sequence"/>
</dbReference>
<organism evidence="4 5">
    <name type="scientific">Hohenbuehelia grisea</name>
    <dbReference type="NCBI Taxonomy" id="104357"/>
    <lineage>
        <taxon>Eukaryota</taxon>
        <taxon>Fungi</taxon>
        <taxon>Dikarya</taxon>
        <taxon>Basidiomycota</taxon>
        <taxon>Agaricomycotina</taxon>
        <taxon>Agaricomycetes</taxon>
        <taxon>Agaricomycetidae</taxon>
        <taxon>Agaricales</taxon>
        <taxon>Pleurotineae</taxon>
        <taxon>Pleurotaceae</taxon>
        <taxon>Hohenbuehelia</taxon>
    </lineage>
</organism>
<evidence type="ECO:0000256" key="1">
    <source>
        <dbReference type="ARBA" id="ARBA00022793"/>
    </source>
</evidence>
<proteinExistence type="predicted"/>
<feature type="domain" description="L-tryptophan decarboxylase PsiD-like" evidence="3">
    <location>
        <begin position="46"/>
        <end position="174"/>
    </location>
</feature>
<dbReference type="InterPro" id="IPR003817">
    <property type="entry name" value="PS_Dcarbxylase"/>
</dbReference>
<reference evidence="5" key="1">
    <citation type="submission" date="2024-06" db="EMBL/GenBank/DDBJ databases">
        <title>Multi-omics analyses provide insights into the biosynthesis of the anticancer antibiotic pleurotin in Hohenbuehelia grisea.</title>
        <authorList>
            <person name="Weaver J.A."/>
            <person name="Alberti F."/>
        </authorList>
    </citation>
    <scope>NUCLEOTIDE SEQUENCE [LARGE SCALE GENOMIC DNA]</scope>
    <source>
        <strain evidence="5">T-177</strain>
    </source>
</reference>
<dbReference type="EMBL" id="JASNQZ010000012">
    <property type="protein sequence ID" value="KAL0950313.1"/>
    <property type="molecule type" value="Genomic_DNA"/>
</dbReference>
<evidence type="ECO:0000313" key="4">
    <source>
        <dbReference type="EMBL" id="KAL0950313.1"/>
    </source>
</evidence>
<accession>A0ABR3J3V9</accession>
<name>A0ABR3J3V9_9AGAR</name>
<protein>
    <recommendedName>
        <fullName evidence="3">L-tryptophan decarboxylase PsiD-like domain-containing protein</fullName>
    </recommendedName>
</protein>